<reference evidence="1 2" key="1">
    <citation type="journal article" date="2016" name="Nat. Commun.">
        <title>Thousands of microbial genomes shed light on interconnected biogeochemical processes in an aquifer system.</title>
        <authorList>
            <person name="Anantharaman K."/>
            <person name="Brown C.T."/>
            <person name="Hug L.A."/>
            <person name="Sharon I."/>
            <person name="Castelle C.J."/>
            <person name="Probst A.J."/>
            <person name="Thomas B.C."/>
            <person name="Singh A."/>
            <person name="Wilkins M.J."/>
            <person name="Karaoz U."/>
            <person name="Brodie E.L."/>
            <person name="Williams K.H."/>
            <person name="Hubbard S.S."/>
            <person name="Banfield J.F."/>
        </authorList>
    </citation>
    <scope>NUCLEOTIDE SEQUENCE [LARGE SCALE GENOMIC DNA]</scope>
</reference>
<sequence>MHISWLGSTGIKIQSKPQNEDVTVLIDPYKAVAGSFPRNLTANIALFSRGQEDSITLSGDPFVLASPGECEIKGVLLSSAPGNGEGQTLIRLDSEGISLAHLGLTNKIPSNEALDIIGSVDVLCLCVGGGEGYDPETAIKVINMIEPRVIIPMGFESDNDPKAFPLEKFLKEIGLPSDKAEKKIILKKKDLPTEDMKIMVLEKE</sequence>
<organism evidence="1 2">
    <name type="scientific">Candidatus Magasanikbacteria bacterium RIFCSPHIGHO2_02_FULL_41_13</name>
    <dbReference type="NCBI Taxonomy" id="1798676"/>
    <lineage>
        <taxon>Bacteria</taxon>
        <taxon>Candidatus Magasanikiibacteriota</taxon>
    </lineage>
</organism>
<protein>
    <recommendedName>
        <fullName evidence="3">Zn-dependent hydrolase</fullName>
    </recommendedName>
</protein>
<proteinExistence type="predicted"/>
<evidence type="ECO:0000313" key="2">
    <source>
        <dbReference type="Proteomes" id="UP000178742"/>
    </source>
</evidence>
<dbReference type="EMBL" id="MFPX01000019">
    <property type="protein sequence ID" value="OGH66370.1"/>
    <property type="molecule type" value="Genomic_DNA"/>
</dbReference>
<dbReference type="Pfam" id="PF13483">
    <property type="entry name" value="Lactamase_B_3"/>
    <property type="match status" value="1"/>
</dbReference>
<gene>
    <name evidence="1" type="ORF">A3B90_02410</name>
</gene>
<name>A0A1F6M449_9BACT</name>
<evidence type="ECO:0000313" key="1">
    <source>
        <dbReference type="EMBL" id="OGH66370.1"/>
    </source>
</evidence>
<dbReference type="AlphaFoldDB" id="A0A1F6M449"/>
<dbReference type="SUPFAM" id="SSF56281">
    <property type="entry name" value="Metallo-hydrolase/oxidoreductase"/>
    <property type="match status" value="1"/>
</dbReference>
<dbReference type="InterPro" id="IPR036866">
    <property type="entry name" value="RibonucZ/Hydroxyglut_hydro"/>
</dbReference>
<dbReference type="Proteomes" id="UP000178742">
    <property type="component" value="Unassembled WGS sequence"/>
</dbReference>
<accession>A0A1F6M449</accession>
<dbReference type="PANTHER" id="PTHR39189">
    <property type="entry name" value="UPF0173 METAL-DEPENDENT HYDROLASE YTKL"/>
    <property type="match status" value="1"/>
</dbReference>
<dbReference type="Gene3D" id="3.60.15.10">
    <property type="entry name" value="Ribonuclease Z/Hydroxyacylglutathione hydrolase-like"/>
    <property type="match status" value="1"/>
</dbReference>
<dbReference type="PANTHER" id="PTHR39189:SF1">
    <property type="entry name" value="UPF0173 METAL-DEPENDENT HYDROLASE YTKL"/>
    <property type="match status" value="1"/>
</dbReference>
<comment type="caution">
    <text evidence="1">The sequence shown here is derived from an EMBL/GenBank/DDBJ whole genome shotgun (WGS) entry which is preliminary data.</text>
</comment>
<dbReference type="STRING" id="1798676.A3B90_02410"/>
<evidence type="ECO:0008006" key="3">
    <source>
        <dbReference type="Google" id="ProtNLM"/>
    </source>
</evidence>